<dbReference type="GO" id="GO:0019646">
    <property type="term" value="P:aerobic electron transport chain"/>
    <property type="evidence" value="ECO:0007669"/>
    <property type="project" value="TreeGrafter"/>
</dbReference>
<dbReference type="OrthoDB" id="9776710at2"/>
<reference evidence="8 9" key="1">
    <citation type="submission" date="2014-10" db="EMBL/GenBank/DDBJ databases">
        <title>Draft genome sequence of Pseudomonas chlororaphis EA105.</title>
        <authorList>
            <person name="McCully L.M."/>
            <person name="Bitzer A.S."/>
            <person name="Spence C."/>
            <person name="Bais H."/>
            <person name="Silby M.W."/>
        </authorList>
    </citation>
    <scope>NUCLEOTIDE SEQUENCE [LARGE SCALE GENOMIC DNA]</scope>
    <source>
        <strain evidence="8 9">EA105</strain>
    </source>
</reference>
<gene>
    <name evidence="8" type="ORF">NZ35_20415</name>
</gene>
<evidence type="ECO:0000256" key="3">
    <source>
        <dbReference type="ARBA" id="ARBA00022475"/>
    </source>
</evidence>
<feature type="transmembrane region" description="Helical" evidence="7">
    <location>
        <begin position="121"/>
        <end position="142"/>
    </location>
</feature>
<dbReference type="EMBL" id="JSFK01000022">
    <property type="protein sequence ID" value="KHA71537.1"/>
    <property type="molecule type" value="Genomic_DNA"/>
</dbReference>
<dbReference type="PATRIC" id="fig|587753.9.peg.2726"/>
<protein>
    <submittedName>
        <fullName evidence="8">Ubiquinol oxidase subunit II</fullName>
    </submittedName>
</protein>
<feature type="transmembrane region" description="Helical" evidence="7">
    <location>
        <begin position="303"/>
        <end position="327"/>
    </location>
</feature>
<evidence type="ECO:0000256" key="7">
    <source>
        <dbReference type="SAM" id="Phobius"/>
    </source>
</evidence>
<evidence type="ECO:0000256" key="1">
    <source>
        <dbReference type="ARBA" id="ARBA00004651"/>
    </source>
</evidence>
<dbReference type="PIRSF" id="PIRSF000267">
    <property type="entry name" value="Cyt_oxidse_sub2"/>
    <property type="match status" value="1"/>
</dbReference>
<evidence type="ECO:0000313" key="8">
    <source>
        <dbReference type="EMBL" id="KHA71537.1"/>
    </source>
</evidence>
<feature type="transmembrane region" description="Helical" evidence="7">
    <location>
        <begin position="77"/>
        <end position="100"/>
    </location>
</feature>
<dbReference type="AlphaFoldDB" id="A0A0A6D9X9"/>
<feature type="transmembrane region" description="Helical" evidence="7">
    <location>
        <begin position="231"/>
        <end position="251"/>
    </location>
</feature>
<evidence type="ECO:0000313" key="9">
    <source>
        <dbReference type="Proteomes" id="UP000030564"/>
    </source>
</evidence>
<dbReference type="InterPro" id="IPR003317">
    <property type="entry name" value="Cyt-d_oxidase_su2"/>
</dbReference>
<evidence type="ECO:0000256" key="4">
    <source>
        <dbReference type="ARBA" id="ARBA00022692"/>
    </source>
</evidence>
<feature type="transmembrane region" description="Helical" evidence="7">
    <location>
        <begin position="263"/>
        <end position="283"/>
    </location>
</feature>
<accession>A0A0A6D9X9</accession>
<dbReference type="NCBIfam" id="TIGR00203">
    <property type="entry name" value="cydB"/>
    <property type="match status" value="1"/>
</dbReference>
<evidence type="ECO:0000256" key="2">
    <source>
        <dbReference type="ARBA" id="ARBA00007543"/>
    </source>
</evidence>
<dbReference type="GO" id="GO:0070069">
    <property type="term" value="C:cytochrome complex"/>
    <property type="evidence" value="ECO:0007669"/>
    <property type="project" value="TreeGrafter"/>
</dbReference>
<dbReference type="Pfam" id="PF02322">
    <property type="entry name" value="Cyt_bd_oxida_II"/>
    <property type="match status" value="1"/>
</dbReference>
<keyword evidence="4 7" id="KW-0812">Transmembrane</keyword>
<keyword evidence="6 7" id="KW-0472">Membrane</keyword>
<sequence>MGIQGIDLSLIWGVIIAFGVMMYVIMDGFDLGLGILFPLIPDEQERDVMMNTVAPVWDGNETWLVLGGAALYGAFPLAYGVILEALYLPLILMLCGLIFRGVAFEFRFKSSPQKRHWWDKAFIGGSLLATFSQGVVIGAYVSGIPVVDRQFAGGGLDWLAPFPLVCGVGLVIAYALLGSTWLLVKTEGMLESRMRLFTRPLALLLMAMVLVIGVWTLQLHPELAVRWSTHGHLQVFAGLVMLALLALFGLLRTLRQRHTHWPFVFTLVLMLLGYIGLALSIWPNIIPPSVSIWAAASPPSSQLFALIGALFILPVILMYTFWSYYVFRGKVRIGDGYH</sequence>
<keyword evidence="3" id="KW-1003">Cell membrane</keyword>
<dbReference type="GO" id="GO:0016682">
    <property type="term" value="F:oxidoreductase activity, acting on diphenols and related substances as donors, oxygen as acceptor"/>
    <property type="evidence" value="ECO:0007669"/>
    <property type="project" value="TreeGrafter"/>
</dbReference>
<comment type="subcellular location">
    <subcellularLocation>
        <location evidence="1">Cell membrane</location>
        <topology evidence="1">Multi-pass membrane protein</topology>
    </subcellularLocation>
</comment>
<dbReference type="GO" id="GO:0009055">
    <property type="term" value="F:electron transfer activity"/>
    <property type="evidence" value="ECO:0007669"/>
    <property type="project" value="TreeGrafter"/>
</dbReference>
<feature type="transmembrane region" description="Helical" evidence="7">
    <location>
        <begin position="196"/>
        <end position="219"/>
    </location>
</feature>
<organism evidence="8 9">
    <name type="scientific">Pseudomonas chlororaphis</name>
    <dbReference type="NCBI Taxonomy" id="587753"/>
    <lineage>
        <taxon>Bacteria</taxon>
        <taxon>Pseudomonadati</taxon>
        <taxon>Pseudomonadota</taxon>
        <taxon>Gammaproteobacteria</taxon>
        <taxon>Pseudomonadales</taxon>
        <taxon>Pseudomonadaceae</taxon>
        <taxon>Pseudomonas</taxon>
    </lineage>
</organism>
<comment type="caution">
    <text evidence="8">The sequence shown here is derived from an EMBL/GenBank/DDBJ whole genome shotgun (WGS) entry which is preliminary data.</text>
</comment>
<evidence type="ECO:0000256" key="5">
    <source>
        <dbReference type="ARBA" id="ARBA00022989"/>
    </source>
</evidence>
<feature type="transmembrane region" description="Helical" evidence="7">
    <location>
        <begin position="162"/>
        <end position="184"/>
    </location>
</feature>
<comment type="similarity">
    <text evidence="2">Belongs to the cytochrome ubiquinol oxidase subunit 2 family.</text>
</comment>
<dbReference type="PANTHER" id="PTHR43141">
    <property type="entry name" value="CYTOCHROME BD2 SUBUNIT II"/>
    <property type="match status" value="1"/>
</dbReference>
<keyword evidence="5 7" id="KW-1133">Transmembrane helix</keyword>
<dbReference type="GO" id="GO:0005886">
    <property type="term" value="C:plasma membrane"/>
    <property type="evidence" value="ECO:0007669"/>
    <property type="project" value="UniProtKB-SubCell"/>
</dbReference>
<name>A0A0A6D9X9_9PSED</name>
<feature type="transmembrane region" description="Helical" evidence="7">
    <location>
        <begin position="12"/>
        <end position="40"/>
    </location>
</feature>
<dbReference type="PANTHER" id="PTHR43141:SF4">
    <property type="entry name" value="CYTOCHROME BD2 SUBUNIT II"/>
    <property type="match status" value="1"/>
</dbReference>
<proteinExistence type="inferred from homology"/>
<dbReference type="Proteomes" id="UP000030564">
    <property type="component" value="Unassembled WGS sequence"/>
</dbReference>
<evidence type="ECO:0000256" key="6">
    <source>
        <dbReference type="ARBA" id="ARBA00023136"/>
    </source>
</evidence>